<feature type="compositionally biased region" description="Low complexity" evidence="1">
    <location>
        <begin position="263"/>
        <end position="282"/>
    </location>
</feature>
<feature type="compositionally biased region" description="Pro residues" evidence="1">
    <location>
        <begin position="22"/>
        <end position="34"/>
    </location>
</feature>
<feature type="compositionally biased region" description="Polar residues" evidence="1">
    <location>
        <begin position="239"/>
        <end position="255"/>
    </location>
</feature>
<gene>
    <name evidence="2" type="ORF">PUN28_015762</name>
</gene>
<feature type="compositionally biased region" description="Low complexity" evidence="1">
    <location>
        <begin position="93"/>
        <end position="141"/>
    </location>
</feature>
<evidence type="ECO:0000256" key="1">
    <source>
        <dbReference type="SAM" id="MobiDB-lite"/>
    </source>
</evidence>
<feature type="compositionally biased region" description="Low complexity" evidence="1">
    <location>
        <begin position="166"/>
        <end position="175"/>
    </location>
</feature>
<evidence type="ECO:0000313" key="2">
    <source>
        <dbReference type="EMBL" id="KAL0107424.1"/>
    </source>
</evidence>
<name>A0AAW2EUK5_9HYME</name>
<comment type="caution">
    <text evidence="2">The sequence shown here is derived from an EMBL/GenBank/DDBJ whole genome shotgun (WGS) entry which is preliminary data.</text>
</comment>
<sequence>MSKQERLKDLFGSMSDSSDSPASPPPGAWPPPVDPSRRYSVPGVGTKIQRGDRSQRQHTRWMEETPPAPPRTGSRGRNQPAATITPGVPQQKAASPAATGTATTSNLAARASTSTAARPSSQARKVSGSQAAKAATTSKAGTTRDPRRALQTTGNQPGESGRARGAKPPAAAPVPILEIRSVKRKGQDLPSRRQPIFKEMTTIRPPRSTIPTVAAIEGSTSCHQEVAGAPGPSDGPAKQTLTTARAPDMTTTPSQARPRESRAAAAAGKEAGPTATTRGTATPLVLPLPPFAVPLLTSPAVMPPAPPAYVRAQGWTTRPRIPMAVPIQLPDGEYVSVPMSAIRHNRKWRARTSTGKWILRFAPDGRLTVWRKVQEATQ</sequence>
<proteinExistence type="predicted"/>
<organism evidence="2 3">
    <name type="scientific">Cardiocondyla obscurior</name>
    <dbReference type="NCBI Taxonomy" id="286306"/>
    <lineage>
        <taxon>Eukaryota</taxon>
        <taxon>Metazoa</taxon>
        <taxon>Ecdysozoa</taxon>
        <taxon>Arthropoda</taxon>
        <taxon>Hexapoda</taxon>
        <taxon>Insecta</taxon>
        <taxon>Pterygota</taxon>
        <taxon>Neoptera</taxon>
        <taxon>Endopterygota</taxon>
        <taxon>Hymenoptera</taxon>
        <taxon>Apocrita</taxon>
        <taxon>Aculeata</taxon>
        <taxon>Formicoidea</taxon>
        <taxon>Formicidae</taxon>
        <taxon>Myrmicinae</taxon>
        <taxon>Cardiocondyla</taxon>
    </lineage>
</organism>
<dbReference type="EMBL" id="JADYXP020000017">
    <property type="protein sequence ID" value="KAL0107424.1"/>
    <property type="molecule type" value="Genomic_DNA"/>
</dbReference>
<dbReference type="AlphaFoldDB" id="A0AAW2EUK5"/>
<feature type="compositionally biased region" description="Basic and acidic residues" evidence="1">
    <location>
        <begin position="49"/>
        <end position="63"/>
    </location>
</feature>
<dbReference type="Proteomes" id="UP001430953">
    <property type="component" value="Unassembled WGS sequence"/>
</dbReference>
<keyword evidence="3" id="KW-1185">Reference proteome</keyword>
<feature type="region of interest" description="Disordered" evidence="1">
    <location>
        <begin position="223"/>
        <end position="282"/>
    </location>
</feature>
<feature type="region of interest" description="Disordered" evidence="1">
    <location>
        <begin position="1"/>
        <end position="209"/>
    </location>
</feature>
<reference evidence="2 3" key="1">
    <citation type="submission" date="2023-03" db="EMBL/GenBank/DDBJ databases">
        <title>High recombination rates correlate with genetic variation in Cardiocondyla obscurior ants.</title>
        <authorList>
            <person name="Errbii M."/>
        </authorList>
    </citation>
    <scope>NUCLEOTIDE SEQUENCE [LARGE SCALE GENOMIC DNA]</scope>
    <source>
        <strain evidence="2">Alpha-2009</strain>
        <tissue evidence="2">Whole body</tissue>
    </source>
</reference>
<protein>
    <submittedName>
        <fullName evidence="2">Uncharacterized protein</fullName>
    </submittedName>
</protein>
<accession>A0AAW2EUK5</accession>
<evidence type="ECO:0000313" key="3">
    <source>
        <dbReference type="Proteomes" id="UP001430953"/>
    </source>
</evidence>